<dbReference type="Proteomes" id="UP000092993">
    <property type="component" value="Unassembled WGS sequence"/>
</dbReference>
<evidence type="ECO:0000256" key="4">
    <source>
        <dbReference type="ARBA" id="ARBA00022490"/>
    </source>
</evidence>
<reference evidence="11 12" key="1">
    <citation type="submission" date="2016-03" db="EMBL/GenBank/DDBJ databases">
        <title>Whole genome sequencing of Grifola frondosa 9006-11.</title>
        <authorList>
            <person name="Min B."/>
            <person name="Park H."/>
            <person name="Kim J.-G."/>
            <person name="Cho H."/>
            <person name="Oh Y.-L."/>
            <person name="Kong W.-S."/>
            <person name="Choi I.-G."/>
        </authorList>
    </citation>
    <scope>NUCLEOTIDE SEQUENCE [LARGE SCALE GENOMIC DNA]</scope>
    <source>
        <strain evidence="11 12">9006-11</strain>
    </source>
</reference>
<evidence type="ECO:0000256" key="5">
    <source>
        <dbReference type="ARBA" id="ARBA00022603"/>
    </source>
</evidence>
<evidence type="ECO:0000256" key="9">
    <source>
        <dbReference type="ARBA" id="ARBA00038126"/>
    </source>
</evidence>
<keyword evidence="7" id="KW-0949">S-adenosyl-L-methionine</keyword>
<keyword evidence="12" id="KW-1185">Reference proteome</keyword>
<comment type="caution">
    <text evidence="11">The sequence shown here is derived from an EMBL/GenBank/DDBJ whole genome shotgun (WGS) entry which is preliminary data.</text>
</comment>
<dbReference type="OrthoDB" id="1723750at2759"/>
<dbReference type="GO" id="GO:0018064">
    <property type="term" value="F:protein-L-histidine N-tele-methyltransferase activity"/>
    <property type="evidence" value="ECO:0007669"/>
    <property type="project" value="UniProtKB-EC"/>
</dbReference>
<evidence type="ECO:0000313" key="11">
    <source>
        <dbReference type="EMBL" id="OBZ77661.1"/>
    </source>
</evidence>
<dbReference type="GO" id="GO:0005634">
    <property type="term" value="C:nucleus"/>
    <property type="evidence" value="ECO:0007669"/>
    <property type="project" value="UniProtKB-SubCell"/>
</dbReference>
<feature type="region of interest" description="Disordered" evidence="10">
    <location>
        <begin position="1"/>
        <end position="28"/>
    </location>
</feature>
<keyword evidence="5 11" id="KW-0489">Methyltransferase</keyword>
<comment type="similarity">
    <text evidence="9">Belongs to the methyltransferase superfamily. METTL18 family.</text>
</comment>
<evidence type="ECO:0000256" key="2">
    <source>
        <dbReference type="ARBA" id="ARBA00004496"/>
    </source>
</evidence>
<comment type="subcellular location">
    <subcellularLocation>
        <location evidence="2">Cytoplasm</location>
    </subcellularLocation>
    <subcellularLocation>
        <location evidence="1">Nucleus</location>
    </subcellularLocation>
</comment>
<dbReference type="EMBL" id="LUGG01000002">
    <property type="protein sequence ID" value="OBZ77661.1"/>
    <property type="molecule type" value="Genomic_DNA"/>
</dbReference>
<dbReference type="Gene3D" id="3.40.50.150">
    <property type="entry name" value="Vaccinia Virus protein VP39"/>
    <property type="match status" value="1"/>
</dbReference>
<evidence type="ECO:0000256" key="3">
    <source>
        <dbReference type="ARBA" id="ARBA00012533"/>
    </source>
</evidence>
<dbReference type="EC" id="2.1.1.85" evidence="3"/>
<dbReference type="GO" id="GO:0005737">
    <property type="term" value="C:cytoplasm"/>
    <property type="evidence" value="ECO:0007669"/>
    <property type="project" value="UniProtKB-SubCell"/>
</dbReference>
<dbReference type="GO" id="GO:0032259">
    <property type="term" value="P:methylation"/>
    <property type="evidence" value="ECO:0007669"/>
    <property type="project" value="UniProtKB-KW"/>
</dbReference>
<dbReference type="AlphaFoldDB" id="A0A1C7MLC0"/>
<feature type="region of interest" description="Disordered" evidence="10">
    <location>
        <begin position="190"/>
        <end position="215"/>
    </location>
</feature>
<feature type="compositionally biased region" description="Basic and acidic residues" evidence="10">
    <location>
        <begin position="18"/>
        <end position="27"/>
    </location>
</feature>
<accession>A0A1C7MLC0</accession>
<sequence length="357" mass="39053">MFKFNFDVDDDDTTAEQQNRDESDERPTAVIEKPCTEISLTELLSTLPPVISYSPLAIPLTSQRHLTLARRDLFDARFQLIQSEDSSGANDVNSSDLEFLDAPSDLVPGVWDARAEVARNLRGKRVLELGCGTAIPSLYLLNKIFSDTERLDPDVYIHLQDYNDLVLRLVTLPNLILAWYMSPASAAYRSTAPASDSEPDSDASPLPPADPTQPGELPLTPALTAAFLASLSAHHVHLHFFAGGWSAFDVPLTGGPYDLVLTSETIYRPDSLPSLVSLLRRASRPRTLDELTSELTISDAPSGCVCLVAAKLVYFGVGGGVSEFVRAVEREGGTVRTVWEHKEGVKRSVMRVAWAAE</sequence>
<organism evidence="11 12">
    <name type="scientific">Grifola frondosa</name>
    <name type="common">Maitake</name>
    <name type="synonym">Polyporus frondosus</name>
    <dbReference type="NCBI Taxonomy" id="5627"/>
    <lineage>
        <taxon>Eukaryota</taxon>
        <taxon>Fungi</taxon>
        <taxon>Dikarya</taxon>
        <taxon>Basidiomycota</taxon>
        <taxon>Agaricomycotina</taxon>
        <taxon>Agaricomycetes</taxon>
        <taxon>Polyporales</taxon>
        <taxon>Grifolaceae</taxon>
        <taxon>Grifola</taxon>
    </lineage>
</organism>
<evidence type="ECO:0000313" key="12">
    <source>
        <dbReference type="Proteomes" id="UP000092993"/>
    </source>
</evidence>
<proteinExistence type="inferred from homology"/>
<gene>
    <name evidence="11" type="ORF">A0H81_02646</name>
</gene>
<dbReference type="STRING" id="5627.A0A1C7MLC0"/>
<evidence type="ECO:0000256" key="7">
    <source>
        <dbReference type="ARBA" id="ARBA00022691"/>
    </source>
</evidence>
<dbReference type="InterPro" id="IPR029063">
    <property type="entry name" value="SAM-dependent_MTases_sf"/>
</dbReference>
<keyword evidence="4" id="KW-0963">Cytoplasm</keyword>
<dbReference type="SUPFAM" id="SSF53335">
    <property type="entry name" value="S-adenosyl-L-methionine-dependent methyltransferases"/>
    <property type="match status" value="1"/>
</dbReference>
<evidence type="ECO:0000256" key="6">
    <source>
        <dbReference type="ARBA" id="ARBA00022679"/>
    </source>
</evidence>
<evidence type="ECO:0000256" key="10">
    <source>
        <dbReference type="SAM" id="MobiDB-lite"/>
    </source>
</evidence>
<evidence type="ECO:0000256" key="8">
    <source>
        <dbReference type="ARBA" id="ARBA00023242"/>
    </source>
</evidence>
<dbReference type="PANTHER" id="PTHR14614:SF39">
    <property type="entry name" value="HISTIDINE PROTEIN METHYLTRANSFERASE 1 HOMOLOG"/>
    <property type="match status" value="1"/>
</dbReference>
<evidence type="ECO:0000256" key="1">
    <source>
        <dbReference type="ARBA" id="ARBA00004123"/>
    </source>
</evidence>
<name>A0A1C7MLC0_GRIFR</name>
<keyword evidence="8" id="KW-0539">Nucleus</keyword>
<protein>
    <recommendedName>
        <fullName evidence="3">protein-histidine N-methyltransferase</fullName>
        <ecNumber evidence="3">2.1.1.85</ecNumber>
    </recommendedName>
</protein>
<dbReference type="OMA" id="NLLLTWH"/>
<dbReference type="PANTHER" id="PTHR14614">
    <property type="entry name" value="HEPATOCELLULAR CARCINOMA-ASSOCIATED ANTIGEN"/>
    <property type="match status" value="1"/>
</dbReference>
<dbReference type="InterPro" id="IPR019410">
    <property type="entry name" value="Methyltransf_16"/>
</dbReference>
<keyword evidence="6 11" id="KW-0808">Transferase</keyword>